<dbReference type="SMART" id="SM00349">
    <property type="entry name" value="KRAB"/>
    <property type="match status" value="1"/>
</dbReference>
<dbReference type="SUPFAM" id="SSF109640">
    <property type="entry name" value="KRAB domain (Kruppel-associated box)"/>
    <property type="match status" value="1"/>
</dbReference>
<reference evidence="2" key="1">
    <citation type="submission" date="2023-09" db="UniProtKB">
        <authorList>
            <consortium name="Ensembl"/>
        </authorList>
    </citation>
    <scope>IDENTIFICATION</scope>
</reference>
<dbReference type="Pfam" id="PF01352">
    <property type="entry name" value="KRAB"/>
    <property type="match status" value="1"/>
</dbReference>
<dbReference type="Ensembl" id="ENSBMST00010023208.1">
    <property type="protein sequence ID" value="ENSBMSP00010021034.1"/>
    <property type="gene ID" value="ENSBMSG00010015321.1"/>
</dbReference>
<evidence type="ECO:0000259" key="1">
    <source>
        <dbReference type="PROSITE" id="PS50805"/>
    </source>
</evidence>
<dbReference type="GeneTree" id="ENSGT01130000278709"/>
<evidence type="ECO:0000313" key="2">
    <source>
        <dbReference type="Ensembl" id="ENSBMSP00010021034.1"/>
    </source>
</evidence>
<dbReference type="PROSITE" id="PS50805">
    <property type="entry name" value="KRAB"/>
    <property type="match status" value="1"/>
</dbReference>
<dbReference type="InterPro" id="IPR036051">
    <property type="entry name" value="KRAB_dom_sf"/>
</dbReference>
<protein>
    <recommendedName>
        <fullName evidence="1">KRAB domain-containing protein</fullName>
    </recommendedName>
</protein>
<dbReference type="AlphaFoldDB" id="A0A8C0DMH3"/>
<dbReference type="InterPro" id="IPR001909">
    <property type="entry name" value="KRAB"/>
</dbReference>
<accession>A0A8C0DMH3</accession>
<proteinExistence type="predicted"/>
<organism evidence="2">
    <name type="scientific">Balaenoptera musculus</name>
    <name type="common">Blue whale</name>
    <dbReference type="NCBI Taxonomy" id="9771"/>
    <lineage>
        <taxon>Eukaryota</taxon>
        <taxon>Metazoa</taxon>
        <taxon>Chordata</taxon>
        <taxon>Craniata</taxon>
        <taxon>Vertebrata</taxon>
        <taxon>Euteleostomi</taxon>
        <taxon>Mammalia</taxon>
        <taxon>Eutheria</taxon>
        <taxon>Laurasiatheria</taxon>
        <taxon>Artiodactyla</taxon>
        <taxon>Whippomorpha</taxon>
        <taxon>Cetacea</taxon>
        <taxon>Mysticeti</taxon>
        <taxon>Balaenopteridae</taxon>
        <taxon>Balaenoptera</taxon>
    </lineage>
</organism>
<sequence>LTQWQLYRDVMLENCRNLVSLVLIVSKPELVIFLEQKKVCVYSSQTPNPPPYPIPLGNCKSVLRL</sequence>
<name>A0A8C0DMH3_BALMU</name>
<dbReference type="GO" id="GO:0006355">
    <property type="term" value="P:regulation of DNA-templated transcription"/>
    <property type="evidence" value="ECO:0007669"/>
    <property type="project" value="InterPro"/>
</dbReference>
<dbReference type="Gene3D" id="6.10.140.140">
    <property type="match status" value="1"/>
</dbReference>
<feature type="domain" description="KRAB" evidence="1">
    <location>
        <begin position="1"/>
        <end position="53"/>
    </location>
</feature>